<feature type="region of interest" description="Disordered" evidence="1">
    <location>
        <begin position="195"/>
        <end position="237"/>
    </location>
</feature>
<name>A0A6A7C7T4_9PEZI</name>
<organism evidence="2 3">
    <name type="scientific">Piedraia hortae CBS 480.64</name>
    <dbReference type="NCBI Taxonomy" id="1314780"/>
    <lineage>
        <taxon>Eukaryota</taxon>
        <taxon>Fungi</taxon>
        <taxon>Dikarya</taxon>
        <taxon>Ascomycota</taxon>
        <taxon>Pezizomycotina</taxon>
        <taxon>Dothideomycetes</taxon>
        <taxon>Dothideomycetidae</taxon>
        <taxon>Capnodiales</taxon>
        <taxon>Piedraiaceae</taxon>
        <taxon>Piedraia</taxon>
    </lineage>
</organism>
<feature type="region of interest" description="Disordered" evidence="1">
    <location>
        <begin position="1"/>
        <end position="119"/>
    </location>
</feature>
<gene>
    <name evidence="2" type="ORF">K470DRAFT_156093</name>
</gene>
<feature type="compositionally biased region" description="Basic and acidic residues" evidence="1">
    <location>
        <begin position="52"/>
        <end position="80"/>
    </location>
</feature>
<reference evidence="2" key="1">
    <citation type="journal article" date="2020" name="Stud. Mycol.">
        <title>101 Dothideomycetes genomes: a test case for predicting lifestyles and emergence of pathogens.</title>
        <authorList>
            <person name="Haridas S."/>
            <person name="Albert R."/>
            <person name="Binder M."/>
            <person name="Bloem J."/>
            <person name="Labutti K."/>
            <person name="Salamov A."/>
            <person name="Andreopoulos B."/>
            <person name="Baker S."/>
            <person name="Barry K."/>
            <person name="Bills G."/>
            <person name="Bluhm B."/>
            <person name="Cannon C."/>
            <person name="Castanera R."/>
            <person name="Culley D."/>
            <person name="Daum C."/>
            <person name="Ezra D."/>
            <person name="Gonzalez J."/>
            <person name="Henrissat B."/>
            <person name="Kuo A."/>
            <person name="Liang C."/>
            <person name="Lipzen A."/>
            <person name="Lutzoni F."/>
            <person name="Magnuson J."/>
            <person name="Mondo S."/>
            <person name="Nolan M."/>
            <person name="Ohm R."/>
            <person name="Pangilinan J."/>
            <person name="Park H.-J."/>
            <person name="Ramirez L."/>
            <person name="Alfaro M."/>
            <person name="Sun H."/>
            <person name="Tritt A."/>
            <person name="Yoshinaga Y."/>
            <person name="Zwiers L.-H."/>
            <person name="Turgeon B."/>
            <person name="Goodwin S."/>
            <person name="Spatafora J."/>
            <person name="Crous P."/>
            <person name="Grigoriev I."/>
        </authorList>
    </citation>
    <scope>NUCLEOTIDE SEQUENCE</scope>
    <source>
        <strain evidence="2">CBS 480.64</strain>
    </source>
</reference>
<evidence type="ECO:0000313" key="3">
    <source>
        <dbReference type="Proteomes" id="UP000799421"/>
    </source>
</evidence>
<evidence type="ECO:0000313" key="2">
    <source>
        <dbReference type="EMBL" id="KAF2863045.1"/>
    </source>
</evidence>
<sequence length="237" mass="26825">MSSRSETSDDYVLVNSEDGGVGELPTPAEAKDATNETVKFDAGSDAANVVDSGEKAHDDVKDGSQHSEKDGKDDGRKEATSDCQDNVTDRDEKVDAEKVEIEVKDDSKKTENEGINEDDDLEVKYQHLLKLVDQMKVDNDRLNEKLSDLRSKALTDRRADEEKEILYNESLIWREKLEKGLEYYKDKCKRLEEKYQRDMSSVSGNHAAAEKRLRQNTNDHRDEVAQLKKKQTLQGAA</sequence>
<dbReference type="AlphaFoldDB" id="A0A6A7C7T4"/>
<dbReference type="Proteomes" id="UP000799421">
    <property type="component" value="Unassembled WGS sequence"/>
</dbReference>
<keyword evidence="3" id="KW-1185">Reference proteome</keyword>
<feature type="compositionally biased region" description="Basic and acidic residues" evidence="1">
    <location>
        <begin position="87"/>
        <end position="112"/>
    </location>
</feature>
<dbReference type="EMBL" id="MU005963">
    <property type="protein sequence ID" value="KAF2863045.1"/>
    <property type="molecule type" value="Genomic_DNA"/>
</dbReference>
<proteinExistence type="predicted"/>
<protein>
    <submittedName>
        <fullName evidence="2">Uncharacterized protein</fullName>
    </submittedName>
</protein>
<feature type="compositionally biased region" description="Basic and acidic residues" evidence="1">
    <location>
        <begin position="208"/>
        <end position="226"/>
    </location>
</feature>
<evidence type="ECO:0000256" key="1">
    <source>
        <dbReference type="SAM" id="MobiDB-lite"/>
    </source>
</evidence>
<accession>A0A6A7C7T4</accession>